<keyword evidence="4" id="KW-0472">Membrane</keyword>
<reference evidence="6" key="2">
    <citation type="journal article" date="2022" name="Microbiol. Resour. Announc.">
        <title>Metagenome Sequencing to Explore Phylogenomics of Terrestrial Cyanobacteria.</title>
        <authorList>
            <person name="Ward R.D."/>
            <person name="Stajich J.E."/>
            <person name="Johansen J.R."/>
            <person name="Huntemann M."/>
            <person name="Clum A."/>
            <person name="Foster B."/>
            <person name="Foster B."/>
            <person name="Roux S."/>
            <person name="Palaniappan K."/>
            <person name="Varghese N."/>
            <person name="Mukherjee S."/>
            <person name="Reddy T.B.K."/>
            <person name="Daum C."/>
            <person name="Copeland A."/>
            <person name="Chen I.A."/>
            <person name="Ivanova N.N."/>
            <person name="Kyrpides N.C."/>
            <person name="Shapiro N."/>
            <person name="Eloe-Fadrosh E.A."/>
            <person name="Pietrasiak N."/>
        </authorList>
    </citation>
    <scope>NUCLEOTIDE SEQUENCE</scope>
    <source>
        <strain evidence="6">CPER-KK1</strain>
    </source>
</reference>
<feature type="domain" description="Fatty acid desaturase" evidence="5">
    <location>
        <begin position="156"/>
        <end position="272"/>
    </location>
</feature>
<dbReference type="NCBIfam" id="NF045690">
    <property type="entry name" value="BCarotKetCrtW"/>
    <property type="match status" value="1"/>
</dbReference>
<dbReference type="Proteomes" id="UP000753908">
    <property type="component" value="Unassembled WGS sequence"/>
</dbReference>
<feature type="transmembrane region" description="Helical" evidence="4">
    <location>
        <begin position="196"/>
        <end position="216"/>
    </location>
</feature>
<dbReference type="InterPro" id="IPR012171">
    <property type="entry name" value="Fatty_acid_desaturase"/>
</dbReference>
<name>A0A951UB07_9CYAN</name>
<protein>
    <submittedName>
        <fullName evidence="6">Fatty acid desaturase</fullName>
        <ecNumber evidence="6">1.14.19.-</ecNumber>
    </submittedName>
</protein>
<reference evidence="6" key="1">
    <citation type="submission" date="2021-05" db="EMBL/GenBank/DDBJ databases">
        <authorList>
            <person name="Pietrasiak N."/>
            <person name="Ward R."/>
            <person name="Stajich J.E."/>
            <person name="Kurbessoian T."/>
        </authorList>
    </citation>
    <scope>NUCLEOTIDE SEQUENCE</scope>
    <source>
        <strain evidence="6">CPER-KK1</strain>
    </source>
</reference>
<dbReference type="GO" id="GO:0008610">
    <property type="term" value="P:lipid biosynthetic process"/>
    <property type="evidence" value="ECO:0007669"/>
    <property type="project" value="UniProtKB-ARBA"/>
</dbReference>
<dbReference type="InterPro" id="IPR005804">
    <property type="entry name" value="FA_desaturase_dom"/>
</dbReference>
<comment type="similarity">
    <text evidence="2">Belongs to the fatty acid desaturase type 2 family.</text>
</comment>
<dbReference type="Pfam" id="PF00487">
    <property type="entry name" value="FA_desaturase"/>
    <property type="match status" value="1"/>
</dbReference>
<evidence type="ECO:0000256" key="2">
    <source>
        <dbReference type="ARBA" id="ARBA00008749"/>
    </source>
</evidence>
<evidence type="ECO:0000256" key="1">
    <source>
        <dbReference type="ARBA" id="ARBA00001954"/>
    </source>
</evidence>
<proteinExistence type="inferred from homology"/>
<dbReference type="InterPro" id="IPR054681">
    <property type="entry name" value="CrtW-like"/>
</dbReference>
<comment type="caution">
    <text evidence="6">The sequence shown here is derived from an EMBL/GenBank/DDBJ whole genome shotgun (WGS) entry which is preliminary data.</text>
</comment>
<comment type="cofactor">
    <cofactor evidence="1">
        <name>Fe(2+)</name>
        <dbReference type="ChEBI" id="CHEBI:29033"/>
    </cofactor>
</comment>
<dbReference type="EC" id="1.14.19.-" evidence="6"/>
<dbReference type="AlphaFoldDB" id="A0A951UB07"/>
<evidence type="ECO:0000256" key="4">
    <source>
        <dbReference type="SAM" id="Phobius"/>
    </source>
</evidence>
<accession>A0A951UB07</accession>
<dbReference type="PANTHER" id="PTHR19353">
    <property type="entry name" value="FATTY ACID DESATURASE 2"/>
    <property type="match status" value="1"/>
</dbReference>
<feature type="transmembrane region" description="Helical" evidence="4">
    <location>
        <begin position="72"/>
        <end position="97"/>
    </location>
</feature>
<gene>
    <name evidence="6" type="ORF">KME25_21865</name>
</gene>
<keyword evidence="4" id="KW-1133">Transmembrane helix</keyword>
<evidence type="ECO:0000256" key="3">
    <source>
        <dbReference type="ARBA" id="ARBA00023004"/>
    </source>
</evidence>
<evidence type="ECO:0000259" key="5">
    <source>
        <dbReference type="Pfam" id="PF00487"/>
    </source>
</evidence>
<organism evidence="6 7">
    <name type="scientific">Symplocastrum torsivum CPER-KK1</name>
    <dbReference type="NCBI Taxonomy" id="450513"/>
    <lineage>
        <taxon>Bacteria</taxon>
        <taxon>Bacillati</taxon>
        <taxon>Cyanobacteriota</taxon>
        <taxon>Cyanophyceae</taxon>
        <taxon>Oscillatoriophycideae</taxon>
        <taxon>Oscillatoriales</taxon>
        <taxon>Microcoleaceae</taxon>
        <taxon>Symplocastrum</taxon>
    </lineage>
</organism>
<dbReference type="EMBL" id="JAHHIF010000034">
    <property type="protein sequence ID" value="MBW4547063.1"/>
    <property type="molecule type" value="Genomic_DNA"/>
</dbReference>
<evidence type="ECO:0000313" key="6">
    <source>
        <dbReference type="EMBL" id="MBW4547063.1"/>
    </source>
</evidence>
<dbReference type="GO" id="GO:0016717">
    <property type="term" value="F:oxidoreductase activity, acting on paired donors, with oxidation of a pair of donors resulting in the reduction of molecular oxygen to two molecules of water"/>
    <property type="evidence" value="ECO:0007669"/>
    <property type="project" value="TreeGrafter"/>
</dbReference>
<dbReference type="PANTHER" id="PTHR19353:SF19">
    <property type="entry name" value="DELTA(5) FATTY ACID DESATURASE C-RELATED"/>
    <property type="match status" value="1"/>
</dbReference>
<keyword evidence="4" id="KW-0812">Transmembrane</keyword>
<evidence type="ECO:0000313" key="7">
    <source>
        <dbReference type="Proteomes" id="UP000753908"/>
    </source>
</evidence>
<keyword evidence="3" id="KW-0408">Iron</keyword>
<keyword evidence="6" id="KW-0560">Oxidoreductase</keyword>
<sequence>MLRFVTLQIFTTTLRLSKRMIELDHVPLLQAESTRIARSEDTNYGLLVALSILAIWAISLIFLVSLDVDKLPVYWIVSAMIWQTFVYTGLFVTTHDAMHGVIFPKNRKINNFVGSVAALVYALFSFKKLSEKHWQHHNHPASELDPDYHDGNHKNFFAWYWQFTTEYWSWTRLLGLMAIFNLVTHTLHIPDANLTLFWVIPSILSSVQLFYFGSFLPHKEPKEGYTNACRAKSNQLPVFWSFITCYHFGYHQEHHEYPHVPWWQLPEIYKLNKGIS</sequence>
<feature type="transmembrane region" description="Helical" evidence="4">
    <location>
        <begin position="44"/>
        <end position="66"/>
    </location>
</feature>
<dbReference type="GO" id="GO:0016020">
    <property type="term" value="C:membrane"/>
    <property type="evidence" value="ECO:0007669"/>
    <property type="project" value="TreeGrafter"/>
</dbReference>
<feature type="transmembrane region" description="Helical" evidence="4">
    <location>
        <begin position="109"/>
        <end position="126"/>
    </location>
</feature>